<proteinExistence type="inferred from homology"/>
<dbReference type="Pfam" id="PF07681">
    <property type="entry name" value="DoxX"/>
    <property type="match status" value="1"/>
</dbReference>
<dbReference type="InterPro" id="IPR032808">
    <property type="entry name" value="DoxX"/>
</dbReference>
<dbReference type="Proteomes" id="UP000253303">
    <property type="component" value="Unassembled WGS sequence"/>
</dbReference>
<sequence length="151" mass="16145">MNLDRYGGPTLSLFRIVVGLMFLQHGVAKVFGLFGGAGGNGEIVAFGAWPGFWSAMVELGCGSLVALGLFARIAAFLASGTMAYAYFTAHQPLGLVPFENHGELAAMYSWAFLLIFVLGPGTWALDTIIRRRSGANAEQSADQRENVGRRA</sequence>
<dbReference type="PANTHER" id="PTHR33452:SF4">
    <property type="entry name" value="BLL4328 PROTEIN"/>
    <property type="match status" value="1"/>
</dbReference>
<keyword evidence="5 7" id="KW-1133">Transmembrane helix</keyword>
<protein>
    <recommendedName>
        <fullName evidence="10">DoxX family protein</fullName>
    </recommendedName>
</protein>
<dbReference type="AlphaFoldDB" id="A0A366LS32"/>
<reference evidence="8 9" key="1">
    <citation type="submission" date="2018-06" db="EMBL/GenBank/DDBJ databases">
        <title>Sphaerisporangium craniellae sp. nov., isolated from a marine sponge in the South China Sea.</title>
        <authorList>
            <person name="Li L."/>
        </authorList>
    </citation>
    <scope>NUCLEOTIDE SEQUENCE [LARGE SCALE GENOMIC DNA]</scope>
    <source>
        <strain evidence="8 9">LHW63015</strain>
    </source>
</reference>
<comment type="subcellular location">
    <subcellularLocation>
        <location evidence="1">Cell membrane</location>
        <topology evidence="1">Multi-pass membrane protein</topology>
    </subcellularLocation>
</comment>
<evidence type="ECO:0000256" key="3">
    <source>
        <dbReference type="ARBA" id="ARBA00022475"/>
    </source>
</evidence>
<name>A0A366LS32_9ACTN</name>
<organism evidence="8 9">
    <name type="scientific">Spongiactinospora rosea</name>
    <dbReference type="NCBI Taxonomy" id="2248750"/>
    <lineage>
        <taxon>Bacteria</taxon>
        <taxon>Bacillati</taxon>
        <taxon>Actinomycetota</taxon>
        <taxon>Actinomycetes</taxon>
        <taxon>Streptosporangiales</taxon>
        <taxon>Streptosporangiaceae</taxon>
        <taxon>Spongiactinospora</taxon>
    </lineage>
</organism>
<dbReference type="InterPro" id="IPR051907">
    <property type="entry name" value="DoxX-like_oxidoreductase"/>
</dbReference>
<comment type="similarity">
    <text evidence="2">Belongs to the DoxX family.</text>
</comment>
<gene>
    <name evidence="8" type="ORF">DP939_31305</name>
</gene>
<dbReference type="OrthoDB" id="9808524at2"/>
<evidence type="ECO:0000256" key="5">
    <source>
        <dbReference type="ARBA" id="ARBA00022989"/>
    </source>
</evidence>
<evidence type="ECO:0000313" key="9">
    <source>
        <dbReference type="Proteomes" id="UP000253303"/>
    </source>
</evidence>
<comment type="caution">
    <text evidence="8">The sequence shown here is derived from an EMBL/GenBank/DDBJ whole genome shotgun (WGS) entry which is preliminary data.</text>
</comment>
<evidence type="ECO:0008006" key="10">
    <source>
        <dbReference type="Google" id="ProtNLM"/>
    </source>
</evidence>
<evidence type="ECO:0000256" key="4">
    <source>
        <dbReference type="ARBA" id="ARBA00022692"/>
    </source>
</evidence>
<feature type="transmembrane region" description="Helical" evidence="7">
    <location>
        <begin position="64"/>
        <end position="87"/>
    </location>
</feature>
<feature type="transmembrane region" description="Helical" evidence="7">
    <location>
        <begin position="107"/>
        <end position="125"/>
    </location>
</feature>
<keyword evidence="9" id="KW-1185">Reference proteome</keyword>
<evidence type="ECO:0000313" key="8">
    <source>
        <dbReference type="EMBL" id="RBQ16114.1"/>
    </source>
</evidence>
<dbReference type="RefSeq" id="WP_113984435.1">
    <property type="nucleotide sequence ID" value="NZ_QMEY01000018.1"/>
</dbReference>
<accession>A0A366LS32</accession>
<dbReference type="EMBL" id="QMEY01000018">
    <property type="protein sequence ID" value="RBQ16114.1"/>
    <property type="molecule type" value="Genomic_DNA"/>
</dbReference>
<keyword evidence="6 7" id="KW-0472">Membrane</keyword>
<evidence type="ECO:0000256" key="6">
    <source>
        <dbReference type="ARBA" id="ARBA00023136"/>
    </source>
</evidence>
<dbReference type="PANTHER" id="PTHR33452">
    <property type="entry name" value="OXIDOREDUCTASE CATD-RELATED"/>
    <property type="match status" value="1"/>
</dbReference>
<evidence type="ECO:0000256" key="2">
    <source>
        <dbReference type="ARBA" id="ARBA00006679"/>
    </source>
</evidence>
<dbReference type="GO" id="GO:0005886">
    <property type="term" value="C:plasma membrane"/>
    <property type="evidence" value="ECO:0007669"/>
    <property type="project" value="UniProtKB-SubCell"/>
</dbReference>
<keyword evidence="4 7" id="KW-0812">Transmembrane</keyword>
<keyword evidence="3" id="KW-1003">Cell membrane</keyword>
<evidence type="ECO:0000256" key="1">
    <source>
        <dbReference type="ARBA" id="ARBA00004651"/>
    </source>
</evidence>
<evidence type="ECO:0000256" key="7">
    <source>
        <dbReference type="SAM" id="Phobius"/>
    </source>
</evidence>